<comment type="similarity">
    <text evidence="1">Belongs to the ROK (NagC/XylR) family.</text>
</comment>
<dbReference type="Gene3D" id="3.30.420.40">
    <property type="match status" value="2"/>
</dbReference>
<dbReference type="Proteomes" id="UP000244867">
    <property type="component" value="Unassembled WGS sequence"/>
</dbReference>
<comment type="caution">
    <text evidence="2">The sequence shown here is derived from an EMBL/GenBank/DDBJ whole genome shotgun (WGS) entry which is preliminary data.</text>
</comment>
<sequence>MPPLAASPPSPAGATAGEVLHLIRSGRASTRGELVRLTGLSRTAVGARLSALVAAGLVLEGDEESATGGRPAATLVLNRDAGLVLAVAIGRSRSQTSVSALDGTELASTSHDQEVGLGPDVLMPVIAEHLARMLADLGRSGDEVVGIGVSVSGAVDRWRGVSVDSPALAGWDGVPLAPYLASVSAAPLVIDNDCNVMALSERDHLVGEGDDVLVLKASTGIGLGIIAEGRLVRGHGGVAGELGHVKVAAAEGLRCRCGDTGCLEAVAGGWALVQRLREVGQEVDHVRDLVARAVGGDGSARAIVRQSGRHVGEALAATVTVLNPRAIVVGGDMAGAFDTFAAGLREGLFPATTAMAGRDLQLLPSTYGDRAGLVGCVRLALESVLSPAAVDAGLSGRRP</sequence>
<evidence type="ECO:0000313" key="3">
    <source>
        <dbReference type="Proteomes" id="UP000244867"/>
    </source>
</evidence>
<dbReference type="InterPro" id="IPR043129">
    <property type="entry name" value="ATPase_NBD"/>
</dbReference>
<dbReference type="AlphaFoldDB" id="A0A2R7Z3E5"/>
<proteinExistence type="inferred from homology"/>
<dbReference type="SUPFAM" id="SSF53067">
    <property type="entry name" value="Actin-like ATPase domain"/>
    <property type="match status" value="1"/>
</dbReference>
<keyword evidence="3" id="KW-1185">Reference proteome</keyword>
<keyword evidence="2" id="KW-0808">Transferase</keyword>
<dbReference type="Pfam" id="PF00480">
    <property type="entry name" value="ROK"/>
    <property type="match status" value="1"/>
</dbReference>
<protein>
    <submittedName>
        <fullName evidence="2">Sugar kinase</fullName>
    </submittedName>
</protein>
<organism evidence="2 3">
    <name type="scientific">Nocardioides currus</name>
    <dbReference type="NCBI Taxonomy" id="2133958"/>
    <lineage>
        <taxon>Bacteria</taxon>
        <taxon>Bacillati</taxon>
        <taxon>Actinomycetota</taxon>
        <taxon>Actinomycetes</taxon>
        <taxon>Propionibacteriales</taxon>
        <taxon>Nocardioidaceae</taxon>
        <taxon>Nocardioides</taxon>
    </lineage>
</organism>
<name>A0A2R7Z3E5_9ACTN</name>
<dbReference type="InterPro" id="IPR000600">
    <property type="entry name" value="ROK"/>
</dbReference>
<dbReference type="Gene3D" id="1.10.10.10">
    <property type="entry name" value="Winged helix-like DNA-binding domain superfamily/Winged helix DNA-binding domain"/>
    <property type="match status" value="1"/>
</dbReference>
<accession>A0A2R7Z3E5</accession>
<dbReference type="EMBL" id="PYXZ01000001">
    <property type="protein sequence ID" value="PUA83092.1"/>
    <property type="molecule type" value="Genomic_DNA"/>
</dbReference>
<dbReference type="SUPFAM" id="SSF46785">
    <property type="entry name" value="Winged helix' DNA-binding domain"/>
    <property type="match status" value="1"/>
</dbReference>
<dbReference type="InterPro" id="IPR036390">
    <property type="entry name" value="WH_DNA-bd_sf"/>
</dbReference>
<dbReference type="GO" id="GO:0016301">
    <property type="term" value="F:kinase activity"/>
    <property type="evidence" value="ECO:0007669"/>
    <property type="project" value="UniProtKB-KW"/>
</dbReference>
<dbReference type="RefSeq" id="WP_108343275.1">
    <property type="nucleotide sequence ID" value="NZ_PYXZ01000001.1"/>
</dbReference>
<reference evidence="2 3" key="1">
    <citation type="submission" date="2018-03" db="EMBL/GenBank/DDBJ databases">
        <authorList>
            <person name="Keele B.F."/>
        </authorList>
    </citation>
    <scope>NUCLEOTIDE SEQUENCE [LARGE SCALE GENOMIC DNA]</scope>
    <source>
        <strain evidence="2 3">IB-3</strain>
    </source>
</reference>
<dbReference type="PANTHER" id="PTHR18964">
    <property type="entry name" value="ROK (REPRESSOR, ORF, KINASE) FAMILY"/>
    <property type="match status" value="1"/>
</dbReference>
<dbReference type="InterPro" id="IPR036388">
    <property type="entry name" value="WH-like_DNA-bd_sf"/>
</dbReference>
<gene>
    <name evidence="2" type="ORF">C7S10_02350</name>
</gene>
<dbReference type="OrthoDB" id="3189808at2"/>
<keyword evidence="2" id="KW-0418">Kinase</keyword>
<dbReference type="PANTHER" id="PTHR18964:SF173">
    <property type="entry name" value="GLUCOKINASE"/>
    <property type="match status" value="1"/>
</dbReference>
<evidence type="ECO:0000256" key="1">
    <source>
        <dbReference type="ARBA" id="ARBA00006479"/>
    </source>
</evidence>
<evidence type="ECO:0000313" key="2">
    <source>
        <dbReference type="EMBL" id="PUA83092.1"/>
    </source>
</evidence>